<feature type="region of interest" description="Disordered" evidence="1">
    <location>
        <begin position="243"/>
        <end position="281"/>
    </location>
</feature>
<dbReference type="InterPro" id="IPR036875">
    <property type="entry name" value="Znf_CCHC_sf"/>
</dbReference>
<feature type="compositionally biased region" description="Basic and acidic residues" evidence="1">
    <location>
        <begin position="258"/>
        <end position="272"/>
    </location>
</feature>
<dbReference type="SMART" id="SM00719">
    <property type="entry name" value="Plus3"/>
    <property type="match status" value="1"/>
</dbReference>
<dbReference type="AlphaFoldDB" id="A0AAV3QZ21"/>
<proteinExistence type="predicted"/>
<dbReference type="InterPro" id="IPR036128">
    <property type="entry name" value="Plus3-like_sf"/>
</dbReference>
<dbReference type="SMART" id="SM00343">
    <property type="entry name" value="ZnF_C2HC"/>
    <property type="match status" value="2"/>
</dbReference>
<accession>A0AAV3QZ21</accession>
<organism evidence="3 4">
    <name type="scientific">Lithospermum erythrorhizon</name>
    <name type="common">Purple gromwell</name>
    <name type="synonym">Lithospermum officinale var. erythrorhizon</name>
    <dbReference type="NCBI Taxonomy" id="34254"/>
    <lineage>
        <taxon>Eukaryota</taxon>
        <taxon>Viridiplantae</taxon>
        <taxon>Streptophyta</taxon>
        <taxon>Embryophyta</taxon>
        <taxon>Tracheophyta</taxon>
        <taxon>Spermatophyta</taxon>
        <taxon>Magnoliopsida</taxon>
        <taxon>eudicotyledons</taxon>
        <taxon>Gunneridae</taxon>
        <taxon>Pentapetalae</taxon>
        <taxon>asterids</taxon>
        <taxon>lamiids</taxon>
        <taxon>Boraginales</taxon>
        <taxon>Boraginaceae</taxon>
        <taxon>Boraginoideae</taxon>
        <taxon>Lithospermeae</taxon>
        <taxon>Lithospermum</taxon>
    </lineage>
</organism>
<name>A0AAV3QZ21_LITER</name>
<dbReference type="GO" id="GO:0008270">
    <property type="term" value="F:zinc ion binding"/>
    <property type="evidence" value="ECO:0007669"/>
    <property type="project" value="InterPro"/>
</dbReference>
<dbReference type="SUPFAM" id="SSF57756">
    <property type="entry name" value="Retrovirus zinc finger-like domains"/>
    <property type="match status" value="1"/>
</dbReference>
<dbReference type="SUPFAM" id="SSF159042">
    <property type="entry name" value="Plus3-like"/>
    <property type="match status" value="1"/>
</dbReference>
<evidence type="ECO:0000259" key="2">
    <source>
        <dbReference type="PROSITE" id="PS51360"/>
    </source>
</evidence>
<feature type="domain" description="Plus3" evidence="2">
    <location>
        <begin position="909"/>
        <end position="1038"/>
    </location>
</feature>
<reference evidence="3 4" key="1">
    <citation type="submission" date="2024-01" db="EMBL/GenBank/DDBJ databases">
        <title>The complete chloroplast genome sequence of Lithospermum erythrorhizon: insights into the phylogenetic relationship among Boraginaceae species and the maternal lineages of purple gromwells.</title>
        <authorList>
            <person name="Okada T."/>
            <person name="Watanabe K."/>
        </authorList>
    </citation>
    <scope>NUCLEOTIDE SEQUENCE [LARGE SCALE GENOMIC DNA]</scope>
</reference>
<gene>
    <name evidence="3" type="ORF">LIER_23902</name>
</gene>
<dbReference type="Pfam" id="PF03126">
    <property type="entry name" value="Plus-3"/>
    <property type="match status" value="1"/>
</dbReference>
<dbReference type="GO" id="GO:0003677">
    <property type="term" value="F:DNA binding"/>
    <property type="evidence" value="ECO:0007669"/>
    <property type="project" value="InterPro"/>
</dbReference>
<protein>
    <recommendedName>
        <fullName evidence="2">Plus3 domain-containing protein</fullName>
    </recommendedName>
</protein>
<dbReference type="Gene3D" id="4.10.60.10">
    <property type="entry name" value="Zinc finger, CCHC-type"/>
    <property type="match status" value="1"/>
</dbReference>
<sequence>MKEREDNIDLSLSLGNSTQFVEPGRKSNEGVGANAESKINMPFAASDRLSELVRSPKKGLSLRCADSTFAATKPLLLWNVGPSNLVLSLPENIRTREDDDHKSGGEEHFIVAHVESPVNQNLDKEICLATFSQRMASPINSRNQIENVSNDMMDVPPESNVMQHHPDDEANNIQNTIIPGETAIGEYNAGTYQVDQRNNHFLTQDSSNCKVDLSLSEPSPNKLHDEDIPRPFEVQCRLQNEPVSPLQCTSPQQGAEKATPDTKQESENKVRNDNSLAGGAPLKSMESAAENNLPLVMTEAPEQTAEKHERVNSNLLKPSPTRSWMDLYQKKGKGKVVYDGDVSVRLSDDVEYSHESVESCNSSGFSAKGKKRLNPAESTIDSKRAKTEPKDKPAFSLPIRHNNSFMSWISNMVKGYRDDPSFNLRLDHPDLQKDDVRDIVACSKRSDDGYIGTGFHAMFQSLYSTASRKPDPLVSEAEYMDEGSEHLVLANSRPRNIPALAYLSEKDKCFERSLSAKENTDAPTSGNLVRTRELQIVPANAALLDEVRETNSGSDKDGSGFIGCLTKQRNRTTYKIGPNLLSENKTVNNISEKNSTLGSLWITRFCAKNVSASLNLDKRNQNENRDATDLSRFNYIQVGPEVHTTRNSLGIWENRNEKEGNDLQNDLEVLSVNLEESSAHKKILGHNHQNSFHNLDIILPSTICKSPDEIASIFARRLDALKQISLSDTKGGTSSQMTCLFCGKYGHELRYCSDTTESELEALLCNVSSHASPEGSSFCIICFQLDHWANTCPQKSTRRTQILDTNNSIGNLNVKLCEGDEQDSTFLIRCKGDPLHDTNLNLPSSKSPLVYPETDNITRTIMDSDGRRISGGNEVRKCIDSKFREHVSRRRQCFPISNLVGKQIEAVPGGMLDAIKRLRLSRVEILKCMNSRVSLSYLNGFFIRLRIGKLESGQGGTGYYVASITGEQLQLSAKNSKKYIAVNVGGTQSLVGIQYVSNHDFLEDELVTWWCRTLEIGAKVPSQGELKSKFEERMKLGFC</sequence>
<feature type="region of interest" description="Disordered" evidence="1">
    <location>
        <begin position="359"/>
        <end position="396"/>
    </location>
</feature>
<dbReference type="PROSITE" id="PS51360">
    <property type="entry name" value="PLUS3"/>
    <property type="match status" value="1"/>
</dbReference>
<evidence type="ECO:0000256" key="1">
    <source>
        <dbReference type="SAM" id="MobiDB-lite"/>
    </source>
</evidence>
<feature type="compositionally biased region" description="Polar residues" evidence="1">
    <location>
        <begin position="243"/>
        <end position="253"/>
    </location>
</feature>
<dbReference type="EMBL" id="BAABME010006835">
    <property type="protein sequence ID" value="GAA0169402.1"/>
    <property type="molecule type" value="Genomic_DNA"/>
</dbReference>
<dbReference type="Proteomes" id="UP001454036">
    <property type="component" value="Unassembled WGS sequence"/>
</dbReference>
<dbReference type="InterPro" id="IPR004343">
    <property type="entry name" value="Plus-3_dom"/>
</dbReference>
<dbReference type="PANTHER" id="PTHR38940">
    <property type="entry name" value="PLUS3 DOMAIN-CONTAINING PROTEIN"/>
    <property type="match status" value="1"/>
</dbReference>
<evidence type="ECO:0000313" key="4">
    <source>
        <dbReference type="Proteomes" id="UP001454036"/>
    </source>
</evidence>
<evidence type="ECO:0000313" key="3">
    <source>
        <dbReference type="EMBL" id="GAA0169402.1"/>
    </source>
</evidence>
<comment type="caution">
    <text evidence="3">The sequence shown here is derived from an EMBL/GenBank/DDBJ whole genome shotgun (WGS) entry which is preliminary data.</text>
</comment>
<dbReference type="PANTHER" id="PTHR38940:SF4">
    <property type="entry name" value="OS01G0775100 PROTEIN"/>
    <property type="match status" value="1"/>
</dbReference>
<keyword evidence="4" id="KW-1185">Reference proteome</keyword>
<feature type="compositionally biased region" description="Basic and acidic residues" evidence="1">
    <location>
        <begin position="380"/>
        <end position="393"/>
    </location>
</feature>
<dbReference type="InterPro" id="IPR001878">
    <property type="entry name" value="Znf_CCHC"/>
</dbReference>
<dbReference type="Gene3D" id="3.90.70.200">
    <property type="entry name" value="Plus-3 domain"/>
    <property type="match status" value="1"/>
</dbReference>